<proteinExistence type="predicted"/>
<comment type="caution">
    <text evidence="1">The sequence shown here is derived from an EMBL/GenBank/DDBJ whole genome shotgun (WGS) entry which is preliminary data.</text>
</comment>
<accession>A0ACB8TRB4</accession>
<reference evidence="1" key="1">
    <citation type="journal article" date="2021" name="Environ. Microbiol.">
        <title>Gene family expansions and transcriptome signatures uncover fungal adaptations to wood decay.</title>
        <authorList>
            <person name="Hage H."/>
            <person name="Miyauchi S."/>
            <person name="Viragh M."/>
            <person name="Drula E."/>
            <person name="Min B."/>
            <person name="Chaduli D."/>
            <person name="Navarro D."/>
            <person name="Favel A."/>
            <person name="Norest M."/>
            <person name="Lesage-Meessen L."/>
            <person name="Balint B."/>
            <person name="Merenyi Z."/>
            <person name="de Eugenio L."/>
            <person name="Morin E."/>
            <person name="Martinez A.T."/>
            <person name="Baldrian P."/>
            <person name="Stursova M."/>
            <person name="Martinez M.J."/>
            <person name="Novotny C."/>
            <person name="Magnuson J.K."/>
            <person name="Spatafora J.W."/>
            <person name="Maurice S."/>
            <person name="Pangilinan J."/>
            <person name="Andreopoulos W."/>
            <person name="LaButti K."/>
            <person name="Hundley H."/>
            <person name="Na H."/>
            <person name="Kuo A."/>
            <person name="Barry K."/>
            <person name="Lipzen A."/>
            <person name="Henrissat B."/>
            <person name="Riley R."/>
            <person name="Ahrendt S."/>
            <person name="Nagy L.G."/>
            <person name="Grigoriev I.V."/>
            <person name="Martin F."/>
            <person name="Rosso M.N."/>
        </authorList>
    </citation>
    <scope>NUCLEOTIDE SEQUENCE</scope>
    <source>
        <strain evidence="1">CBS 384.51</strain>
    </source>
</reference>
<organism evidence="1 2">
    <name type="scientific">Irpex rosettiformis</name>
    <dbReference type="NCBI Taxonomy" id="378272"/>
    <lineage>
        <taxon>Eukaryota</taxon>
        <taxon>Fungi</taxon>
        <taxon>Dikarya</taxon>
        <taxon>Basidiomycota</taxon>
        <taxon>Agaricomycotina</taxon>
        <taxon>Agaricomycetes</taxon>
        <taxon>Polyporales</taxon>
        <taxon>Irpicaceae</taxon>
        <taxon>Irpex</taxon>
    </lineage>
</organism>
<evidence type="ECO:0000313" key="2">
    <source>
        <dbReference type="Proteomes" id="UP001055072"/>
    </source>
</evidence>
<dbReference type="Proteomes" id="UP001055072">
    <property type="component" value="Unassembled WGS sequence"/>
</dbReference>
<dbReference type="EMBL" id="MU274941">
    <property type="protein sequence ID" value="KAI0084535.1"/>
    <property type="molecule type" value="Genomic_DNA"/>
</dbReference>
<evidence type="ECO:0000313" key="1">
    <source>
        <dbReference type="EMBL" id="KAI0084535.1"/>
    </source>
</evidence>
<protein>
    <submittedName>
        <fullName evidence="1">Carbohydrate-binding module family 13 protein</fullName>
    </submittedName>
</protein>
<gene>
    <name evidence="1" type="ORF">BDY19DRAFT_1060235</name>
</gene>
<name>A0ACB8TRB4_9APHY</name>
<keyword evidence="2" id="KW-1185">Reference proteome</keyword>
<sequence length="159" mass="18062">MSGLEPGAVYRFVNVKAGNVLDLSGEDNRSCIGYEWHGGDNQKWRLEKVREADAWVIVNVATGGYLSITENLVDGTQVQVSSNPTQWAIRNDEEDSSVYRFFVLNTWYNLDLSDHGNPTNGTPISVWGKWEGRNQCWRLEPVTTHADNERNWMEAINTL</sequence>